<reference evidence="1" key="1">
    <citation type="submission" date="2021-01" db="EMBL/GenBank/DDBJ databases">
        <title>YIM 132084 draft genome.</title>
        <authorList>
            <person name="An D."/>
        </authorList>
    </citation>
    <scope>NUCLEOTIDE SEQUENCE</scope>
    <source>
        <strain evidence="1">YIM 132084</strain>
    </source>
</reference>
<evidence type="ECO:0000313" key="2">
    <source>
        <dbReference type="Proteomes" id="UP000663792"/>
    </source>
</evidence>
<dbReference type="Proteomes" id="UP000663792">
    <property type="component" value="Unassembled WGS sequence"/>
</dbReference>
<sequence length="203" mass="22231">MTSGAFVPQDWAPYPRLEDAVRASVRDADVALDALAGVVDLDAVVAFTLERLITPQPWGEAIWQEIAVTDGRRLILWHGDDEQDPEDPLAAGSLLSGGTSGPVMFTSAIRTVPLSAVVDQGLRHRFRVEPDGSRTMHAVNLYLATQTPERSMTELTEANETRSVQYVETYRFSKSVTDGGLAQMQRLLQFGRAMSRLAGGTRT</sequence>
<name>A0A939C0T3_9ACTN</name>
<organism evidence="1 2">
    <name type="scientific">Nakamurella leprariae</name>
    <dbReference type="NCBI Taxonomy" id="2803911"/>
    <lineage>
        <taxon>Bacteria</taxon>
        <taxon>Bacillati</taxon>
        <taxon>Actinomycetota</taxon>
        <taxon>Actinomycetes</taxon>
        <taxon>Nakamurellales</taxon>
        <taxon>Nakamurellaceae</taxon>
        <taxon>Nakamurella</taxon>
    </lineage>
</organism>
<protein>
    <submittedName>
        <fullName evidence="1">Uncharacterized protein</fullName>
    </submittedName>
</protein>
<evidence type="ECO:0000313" key="1">
    <source>
        <dbReference type="EMBL" id="MBM9466374.1"/>
    </source>
</evidence>
<comment type="caution">
    <text evidence="1">The sequence shown here is derived from an EMBL/GenBank/DDBJ whole genome shotgun (WGS) entry which is preliminary data.</text>
</comment>
<keyword evidence="2" id="KW-1185">Reference proteome</keyword>
<accession>A0A939C0T3</accession>
<gene>
    <name evidence="1" type="ORF">JL106_03660</name>
</gene>
<proteinExistence type="predicted"/>
<dbReference type="RefSeq" id="WP_205259318.1">
    <property type="nucleotide sequence ID" value="NZ_JAERWK010000005.1"/>
</dbReference>
<dbReference type="AlphaFoldDB" id="A0A939C0T3"/>
<dbReference type="EMBL" id="JAERWK010000005">
    <property type="protein sequence ID" value="MBM9466374.1"/>
    <property type="molecule type" value="Genomic_DNA"/>
</dbReference>